<gene>
    <name evidence="2" type="ORF">NPX13_g104</name>
</gene>
<evidence type="ECO:0000313" key="2">
    <source>
        <dbReference type="EMBL" id="KAJ3580446.1"/>
    </source>
</evidence>
<comment type="caution">
    <text evidence="2">The sequence shown here is derived from an EMBL/GenBank/DDBJ whole genome shotgun (WGS) entry which is preliminary data.</text>
</comment>
<reference evidence="2" key="1">
    <citation type="submission" date="2022-07" db="EMBL/GenBank/DDBJ databases">
        <title>Genome Sequence of Xylaria arbuscula.</title>
        <authorList>
            <person name="Buettner E."/>
        </authorList>
    </citation>
    <scope>NUCLEOTIDE SEQUENCE</scope>
    <source>
        <strain evidence="2">VT107</strain>
    </source>
</reference>
<feature type="region of interest" description="Disordered" evidence="1">
    <location>
        <begin position="1"/>
        <end position="59"/>
    </location>
</feature>
<feature type="compositionally biased region" description="Gly residues" evidence="1">
    <location>
        <begin position="16"/>
        <end position="32"/>
    </location>
</feature>
<protein>
    <submittedName>
        <fullName evidence="2">Uncharacterized protein</fullName>
    </submittedName>
</protein>
<accession>A0A9W8NPD6</accession>
<evidence type="ECO:0000313" key="3">
    <source>
        <dbReference type="Proteomes" id="UP001148614"/>
    </source>
</evidence>
<feature type="compositionally biased region" description="Basic and acidic residues" evidence="1">
    <location>
        <begin position="1"/>
        <end position="15"/>
    </location>
</feature>
<keyword evidence="3" id="KW-1185">Reference proteome</keyword>
<sequence>MDRNAGHSQADRGTDRGGGSGRSLGDQGGPPGYTGQPFQHHQSHHQGQEGRPGGVAPEQRSFLRITCTLDMLRYVHHEDMPPNTIV</sequence>
<name>A0A9W8NPD6_9PEZI</name>
<dbReference type="AlphaFoldDB" id="A0A9W8NPD6"/>
<dbReference type="Proteomes" id="UP001148614">
    <property type="component" value="Unassembled WGS sequence"/>
</dbReference>
<proteinExistence type="predicted"/>
<evidence type="ECO:0000256" key="1">
    <source>
        <dbReference type="SAM" id="MobiDB-lite"/>
    </source>
</evidence>
<dbReference type="EMBL" id="JANPWZ010000005">
    <property type="protein sequence ID" value="KAJ3580446.1"/>
    <property type="molecule type" value="Genomic_DNA"/>
</dbReference>
<organism evidence="2 3">
    <name type="scientific">Xylaria arbuscula</name>
    <dbReference type="NCBI Taxonomy" id="114810"/>
    <lineage>
        <taxon>Eukaryota</taxon>
        <taxon>Fungi</taxon>
        <taxon>Dikarya</taxon>
        <taxon>Ascomycota</taxon>
        <taxon>Pezizomycotina</taxon>
        <taxon>Sordariomycetes</taxon>
        <taxon>Xylariomycetidae</taxon>
        <taxon>Xylariales</taxon>
        <taxon>Xylariaceae</taxon>
        <taxon>Xylaria</taxon>
    </lineage>
</organism>